<evidence type="ECO:0000313" key="3">
    <source>
        <dbReference type="Proteomes" id="UP000326611"/>
    </source>
</evidence>
<dbReference type="AlphaFoldDB" id="A0A5E7SGM7"/>
<dbReference type="Gene3D" id="1.10.10.10">
    <property type="entry name" value="Winged helix-like DNA-binding domain superfamily/Winged helix DNA-binding domain"/>
    <property type="match status" value="1"/>
</dbReference>
<dbReference type="Proteomes" id="UP000326611">
    <property type="component" value="Unassembled WGS sequence"/>
</dbReference>
<dbReference type="InterPro" id="IPR016032">
    <property type="entry name" value="Sig_transdc_resp-reg_C-effctor"/>
</dbReference>
<dbReference type="InterPro" id="IPR036388">
    <property type="entry name" value="WH-like_DNA-bd_sf"/>
</dbReference>
<feature type="domain" description="HTH luxR-type" evidence="1">
    <location>
        <begin position="322"/>
        <end position="387"/>
    </location>
</feature>
<dbReference type="PROSITE" id="PS50043">
    <property type="entry name" value="HTH_LUXR_2"/>
    <property type="match status" value="1"/>
</dbReference>
<dbReference type="OrthoDB" id="5497412at2"/>
<name>A0A5E7SGM7_PSEFL</name>
<dbReference type="SMART" id="SM00421">
    <property type="entry name" value="HTH_LUXR"/>
    <property type="match status" value="1"/>
</dbReference>
<dbReference type="GO" id="GO:0003677">
    <property type="term" value="F:DNA binding"/>
    <property type="evidence" value="ECO:0007669"/>
    <property type="project" value="InterPro"/>
</dbReference>
<dbReference type="EMBL" id="CABVIY010000003">
    <property type="protein sequence ID" value="VVP84797.1"/>
    <property type="molecule type" value="Genomic_DNA"/>
</dbReference>
<dbReference type="SUPFAM" id="SSF46894">
    <property type="entry name" value="C-terminal effector domain of the bipartite response regulators"/>
    <property type="match status" value="1"/>
</dbReference>
<dbReference type="GO" id="GO:0006355">
    <property type="term" value="P:regulation of DNA-templated transcription"/>
    <property type="evidence" value="ECO:0007669"/>
    <property type="project" value="InterPro"/>
</dbReference>
<sequence>MQSCVPNAQVLAQMGLELAEYERIIGNIYDAAMDTRNLSDSLREVRALFKANFVTLILRVQDEPLLSPMVVAGDVERGEGGINHYAYYAKSTLFDGLPTDRVFTVDELMSDAEWSSSAFYLLFCQPHDCYHMLGADIRMPDGGTVRLRINRPEGHPRFTAVERAMCAMLLPHLRRALHMHSLLDRSESLGSLYSQTISRLAVATIVLDENGSVVQLNPVARQIIDSQDGLKVVGGRLEATYPSDNRELSRLVRNAFQRARQGVGKGVQVAEATSISRPSGQVSLGVVVELIPSQELLEGHGKPTVVVYVRDAVSKSLVSTVLTSQLYNLTPAETTLALELANGLSLEEASEILNIRRNTARAHLRSIFSKTGVRRQTELVRIMLNSVVALGAPQPAVNPVCAKTR</sequence>
<proteinExistence type="predicted"/>
<reference evidence="2 3" key="1">
    <citation type="submission" date="2019-09" db="EMBL/GenBank/DDBJ databases">
        <authorList>
            <person name="Chandra G."/>
            <person name="Truman W A."/>
        </authorList>
    </citation>
    <scope>NUCLEOTIDE SEQUENCE [LARGE SCALE GENOMIC DNA]</scope>
    <source>
        <strain evidence="2">PS918</strain>
    </source>
</reference>
<evidence type="ECO:0000259" key="1">
    <source>
        <dbReference type="PROSITE" id="PS50043"/>
    </source>
</evidence>
<dbReference type="Pfam" id="PF00196">
    <property type="entry name" value="GerE"/>
    <property type="match status" value="1"/>
</dbReference>
<dbReference type="RefSeq" id="WP_150770713.1">
    <property type="nucleotide sequence ID" value="NZ_CABVIY010000003.1"/>
</dbReference>
<evidence type="ECO:0000313" key="2">
    <source>
        <dbReference type="EMBL" id="VVP84797.1"/>
    </source>
</evidence>
<dbReference type="CDD" id="cd06170">
    <property type="entry name" value="LuxR_C_like"/>
    <property type="match status" value="1"/>
</dbReference>
<accession>A0A5E7SGM7</accession>
<gene>
    <name evidence="2" type="ORF">PS918_02667</name>
</gene>
<protein>
    <recommendedName>
        <fullName evidence="1">HTH luxR-type domain-containing protein</fullName>
    </recommendedName>
</protein>
<dbReference type="InterPro" id="IPR000792">
    <property type="entry name" value="Tscrpt_reg_LuxR_C"/>
</dbReference>
<organism evidence="2 3">
    <name type="scientific">Pseudomonas fluorescens</name>
    <dbReference type="NCBI Taxonomy" id="294"/>
    <lineage>
        <taxon>Bacteria</taxon>
        <taxon>Pseudomonadati</taxon>
        <taxon>Pseudomonadota</taxon>
        <taxon>Gammaproteobacteria</taxon>
        <taxon>Pseudomonadales</taxon>
        <taxon>Pseudomonadaceae</taxon>
        <taxon>Pseudomonas</taxon>
    </lineage>
</organism>